<accession>A0A8J3GK32</accession>
<dbReference type="Pfam" id="PF14559">
    <property type="entry name" value="TPR_19"/>
    <property type="match status" value="1"/>
</dbReference>
<feature type="signal peptide" evidence="1">
    <location>
        <begin position="1"/>
        <end position="31"/>
    </location>
</feature>
<protein>
    <recommendedName>
        <fullName evidence="4">Tetratricopeptide repeat protein</fullName>
    </recommendedName>
</protein>
<dbReference type="InterPro" id="IPR052384">
    <property type="entry name" value="TMTC_O-mannosyltransferase"/>
</dbReference>
<dbReference type="InterPro" id="IPR011990">
    <property type="entry name" value="TPR-like_helical_dom_sf"/>
</dbReference>
<dbReference type="PANTHER" id="PTHR44216:SF3">
    <property type="entry name" value="PROTEIN O-MANNOSYL-TRANSFERASE TMTC2"/>
    <property type="match status" value="1"/>
</dbReference>
<dbReference type="Gene3D" id="1.25.40.10">
    <property type="entry name" value="Tetratricopeptide repeat domain"/>
    <property type="match status" value="2"/>
</dbReference>
<comment type="caution">
    <text evidence="2">The sequence shown here is derived from an EMBL/GenBank/DDBJ whole genome shotgun (WGS) entry which is preliminary data.</text>
</comment>
<dbReference type="PIRSF" id="PIRSF035836">
    <property type="entry name" value="UCP035836"/>
    <property type="match status" value="1"/>
</dbReference>
<dbReference type="GO" id="GO:0035269">
    <property type="term" value="P:protein O-linked glycosylation via mannose"/>
    <property type="evidence" value="ECO:0007669"/>
    <property type="project" value="TreeGrafter"/>
</dbReference>
<evidence type="ECO:0000256" key="1">
    <source>
        <dbReference type="SAM" id="SignalP"/>
    </source>
</evidence>
<reference evidence="2" key="2">
    <citation type="submission" date="2020-09" db="EMBL/GenBank/DDBJ databases">
        <authorList>
            <person name="Sun Q."/>
            <person name="Kim S."/>
        </authorList>
    </citation>
    <scope>NUCLEOTIDE SEQUENCE</scope>
    <source>
        <strain evidence="2">KCTC 42249</strain>
    </source>
</reference>
<name>A0A8J3GK32_9HYPH</name>
<reference evidence="2" key="1">
    <citation type="journal article" date="2014" name="Int. J. Syst. Evol. Microbiol.">
        <title>Complete genome sequence of Corynebacterium casei LMG S-19264T (=DSM 44701T), isolated from a smear-ripened cheese.</title>
        <authorList>
            <consortium name="US DOE Joint Genome Institute (JGI-PGF)"/>
            <person name="Walter F."/>
            <person name="Albersmeier A."/>
            <person name="Kalinowski J."/>
            <person name="Ruckert C."/>
        </authorList>
    </citation>
    <scope>NUCLEOTIDE SEQUENCE</scope>
    <source>
        <strain evidence="2">KCTC 42249</strain>
    </source>
</reference>
<proteinExistence type="predicted"/>
<dbReference type="InterPro" id="IPR014596">
    <property type="entry name" value="UCP035836"/>
</dbReference>
<feature type="chain" id="PRO_5035292770" description="Tetratricopeptide repeat protein" evidence="1">
    <location>
        <begin position="32"/>
        <end position="277"/>
    </location>
</feature>
<dbReference type="PANTHER" id="PTHR44216">
    <property type="entry name" value="PROTEIN O-MANNOSYL-TRANSFERASE TMTC2"/>
    <property type="match status" value="1"/>
</dbReference>
<dbReference type="GO" id="GO:0000030">
    <property type="term" value="F:mannosyltransferase activity"/>
    <property type="evidence" value="ECO:0007669"/>
    <property type="project" value="TreeGrafter"/>
</dbReference>
<organism evidence="2 3">
    <name type="scientific">Tianweitania populi</name>
    <dbReference type="NCBI Taxonomy" id="1607949"/>
    <lineage>
        <taxon>Bacteria</taxon>
        <taxon>Pseudomonadati</taxon>
        <taxon>Pseudomonadota</taxon>
        <taxon>Alphaproteobacteria</taxon>
        <taxon>Hyphomicrobiales</taxon>
        <taxon>Phyllobacteriaceae</taxon>
        <taxon>Tianweitania</taxon>
    </lineage>
</organism>
<evidence type="ECO:0000313" key="3">
    <source>
        <dbReference type="Proteomes" id="UP000630142"/>
    </source>
</evidence>
<keyword evidence="3" id="KW-1185">Reference proteome</keyword>
<gene>
    <name evidence="2" type="ORF">GCM10016234_22040</name>
</gene>
<sequence>MPQMSVNRQTIFTAKPLLRAGLALMLAAGVAACSQTSRETTGSIAPAASGRSVEQMSSAELQGVAQRLGQSYAKQPSDKATALRYAAVLQMSGSTEQALAVMRKSAIDHPKDRDVLAAYGKALAADGQFEPALQAVRRAQTPEYPDWRLVSAEAAILDQLGQNNEARNLYTRALELKPGEPSVLSNLGMSYVLTGDLKTAEATMRKAAAAPGADSRVRQNLALVVGLQGRFAEAEAIASQELSPDQAQANVAYLRGMLAQQNAWNDLKKEDKARKTN</sequence>
<dbReference type="Proteomes" id="UP000630142">
    <property type="component" value="Unassembled WGS sequence"/>
</dbReference>
<dbReference type="SUPFAM" id="SSF48452">
    <property type="entry name" value="TPR-like"/>
    <property type="match status" value="1"/>
</dbReference>
<dbReference type="EMBL" id="BMZQ01000002">
    <property type="protein sequence ID" value="GHD15331.1"/>
    <property type="molecule type" value="Genomic_DNA"/>
</dbReference>
<evidence type="ECO:0000313" key="2">
    <source>
        <dbReference type="EMBL" id="GHD15331.1"/>
    </source>
</evidence>
<evidence type="ECO:0008006" key="4">
    <source>
        <dbReference type="Google" id="ProtNLM"/>
    </source>
</evidence>
<keyword evidence="1" id="KW-0732">Signal</keyword>
<dbReference type="AlphaFoldDB" id="A0A8J3GK32"/>